<dbReference type="InterPro" id="IPR045010">
    <property type="entry name" value="MDR_fam"/>
</dbReference>
<dbReference type="OrthoDB" id="809632at2759"/>
<dbReference type="SUPFAM" id="SSF51735">
    <property type="entry name" value="NAD(P)-binding Rossmann-fold domains"/>
    <property type="match status" value="1"/>
</dbReference>
<comment type="catalytic activity">
    <reaction evidence="7">
        <text>13,14-dihydro-15-oxo-prostaglandin E1 + NADP(+) = 15-oxoprostaglandin E1 + NADPH + H(+)</text>
        <dbReference type="Rhea" id="RHEA:50584"/>
        <dbReference type="ChEBI" id="CHEBI:15378"/>
        <dbReference type="ChEBI" id="CHEBI:57401"/>
        <dbReference type="ChEBI" id="CHEBI:57783"/>
        <dbReference type="ChEBI" id="CHEBI:58349"/>
        <dbReference type="ChEBI" id="CHEBI:133408"/>
    </reaction>
    <physiologicalReaction direction="right-to-left" evidence="7">
        <dbReference type="Rhea" id="RHEA:50586"/>
    </physiologicalReaction>
</comment>
<evidence type="ECO:0000256" key="4">
    <source>
        <dbReference type="ARBA" id="ARBA00033119"/>
    </source>
</evidence>
<dbReference type="Gene3D" id="3.40.50.720">
    <property type="entry name" value="NAD(P)-binding Rossmann-like Domain"/>
    <property type="match status" value="1"/>
</dbReference>
<evidence type="ECO:0000259" key="8">
    <source>
        <dbReference type="Pfam" id="PF00107"/>
    </source>
</evidence>
<dbReference type="FunFam" id="3.40.50.720:FF:000121">
    <property type="entry name" value="Prostaglandin reductase 2"/>
    <property type="match status" value="1"/>
</dbReference>
<reference evidence="10" key="1">
    <citation type="submission" date="2021-02" db="EMBL/GenBank/DDBJ databases">
        <authorList>
            <person name="Nowell W R."/>
        </authorList>
    </citation>
    <scope>NUCLEOTIDE SEQUENCE</scope>
    <source>
        <strain evidence="10">Ploen Becks lab</strain>
    </source>
</reference>
<keyword evidence="11" id="KW-1185">Reference proteome</keyword>
<dbReference type="GO" id="GO:0047522">
    <property type="term" value="F:15-oxoprostaglandin 13-reductase [NAD(P)+] activity"/>
    <property type="evidence" value="ECO:0007669"/>
    <property type="project" value="UniProtKB-EC"/>
</dbReference>
<dbReference type="Pfam" id="PF16884">
    <property type="entry name" value="ADH_N_2"/>
    <property type="match status" value="1"/>
</dbReference>
<gene>
    <name evidence="10" type="ORF">OXX778_LOCUS11789</name>
</gene>
<comment type="similarity">
    <text evidence="1">Belongs to the NADP-dependent oxidoreductase L4BD family.</text>
</comment>
<evidence type="ECO:0000256" key="1">
    <source>
        <dbReference type="ARBA" id="ARBA00010460"/>
    </source>
</evidence>
<comment type="catalytic activity">
    <reaction evidence="5">
        <text>13,14-dihydro-15-oxo-prostaglandin F1alpha + NADP(+) = 15-oxoprostaglandin F1alpha + NADPH + H(+)</text>
        <dbReference type="Rhea" id="RHEA:50592"/>
        <dbReference type="ChEBI" id="CHEBI:15378"/>
        <dbReference type="ChEBI" id="CHEBI:57783"/>
        <dbReference type="ChEBI" id="CHEBI:58349"/>
        <dbReference type="ChEBI" id="CHEBI:79072"/>
        <dbReference type="ChEBI" id="CHEBI:133411"/>
    </reaction>
    <physiologicalReaction direction="right-to-left" evidence="5">
        <dbReference type="Rhea" id="RHEA:50594"/>
    </physiologicalReaction>
</comment>
<feature type="domain" description="Oxidoreductase N-terminal" evidence="9">
    <location>
        <begin position="4"/>
        <end position="105"/>
    </location>
</feature>
<dbReference type="EMBL" id="CAJNOC010002044">
    <property type="protein sequence ID" value="CAF0908855.1"/>
    <property type="molecule type" value="Genomic_DNA"/>
</dbReference>
<evidence type="ECO:0000256" key="5">
    <source>
        <dbReference type="ARBA" id="ARBA00047878"/>
    </source>
</evidence>
<dbReference type="InterPro" id="IPR011032">
    <property type="entry name" value="GroES-like_sf"/>
</dbReference>
<evidence type="ECO:0000259" key="9">
    <source>
        <dbReference type="Pfam" id="PF16884"/>
    </source>
</evidence>
<dbReference type="AlphaFoldDB" id="A0A814A3C8"/>
<accession>A0A814A3C8</accession>
<evidence type="ECO:0000256" key="7">
    <source>
        <dbReference type="ARBA" id="ARBA00049070"/>
    </source>
</evidence>
<comment type="caution">
    <text evidence="10">The sequence shown here is derived from an EMBL/GenBank/DDBJ whole genome shotgun (WGS) entry which is preliminary data.</text>
</comment>
<evidence type="ECO:0000256" key="6">
    <source>
        <dbReference type="ARBA" id="ARBA00048290"/>
    </source>
</evidence>
<dbReference type="GO" id="GO:0006693">
    <property type="term" value="P:prostaglandin metabolic process"/>
    <property type="evidence" value="ECO:0007669"/>
    <property type="project" value="TreeGrafter"/>
</dbReference>
<sequence>MKARQWILVKHFEGEPKDEDLVLQEIDLPDQLNEGEVLLEGLYWTVDPYMRPYSKTYNPPITMFGEQLAKVIKTRNGEYPLGTVVLSMSGWRSHFISNGNDLKPISFDLGSTPLSYCLGTLGMPGATAYFGLMNLLEPKKGDKLILNGAAGAVGSVVGQLAKIHGCEVIAFVGDDSKLDWCKNELGFDHVFNYKKVDFSEVIQKVAPDGCELFFDNVGGNWYHTIINKHLKKYGKAALCGSIENYNDKEVKLYPSTNNSILAKELRIQGIIVNTFAKDWPKAFTEMNHFIREGKLKVKETTYEGFENMRSAFYGLFKGENTGKAIIKA</sequence>
<evidence type="ECO:0000313" key="10">
    <source>
        <dbReference type="EMBL" id="CAF0908855.1"/>
    </source>
</evidence>
<dbReference type="InterPro" id="IPR036291">
    <property type="entry name" value="NAD(P)-bd_dom_sf"/>
</dbReference>
<organism evidence="10 11">
    <name type="scientific">Brachionus calyciflorus</name>
    <dbReference type="NCBI Taxonomy" id="104777"/>
    <lineage>
        <taxon>Eukaryota</taxon>
        <taxon>Metazoa</taxon>
        <taxon>Spiralia</taxon>
        <taxon>Gnathifera</taxon>
        <taxon>Rotifera</taxon>
        <taxon>Eurotatoria</taxon>
        <taxon>Monogononta</taxon>
        <taxon>Pseudotrocha</taxon>
        <taxon>Ploima</taxon>
        <taxon>Brachionidae</taxon>
        <taxon>Brachionus</taxon>
    </lineage>
</organism>
<proteinExistence type="inferred from homology"/>
<comment type="catalytic activity">
    <reaction evidence="6">
        <text>13,14-dihydro-15-oxo-PGF2alpha + NADP(+) = 15-oxoprostaglandin F2alpha + NADPH + H(+)</text>
        <dbReference type="Rhea" id="RHEA:50588"/>
        <dbReference type="ChEBI" id="CHEBI:15378"/>
        <dbReference type="ChEBI" id="CHEBI:57783"/>
        <dbReference type="ChEBI" id="CHEBI:58349"/>
        <dbReference type="ChEBI" id="CHEBI:133374"/>
        <dbReference type="ChEBI" id="CHEBI:133409"/>
    </reaction>
    <physiologicalReaction direction="right-to-left" evidence="6">
        <dbReference type="Rhea" id="RHEA:50590"/>
    </physiologicalReaction>
</comment>
<dbReference type="Pfam" id="PF00107">
    <property type="entry name" value="ADH_zinc_N"/>
    <property type="match status" value="1"/>
</dbReference>
<keyword evidence="3" id="KW-0560">Oxidoreductase</keyword>
<dbReference type="SUPFAM" id="SSF50129">
    <property type="entry name" value="GroES-like"/>
    <property type="match status" value="2"/>
</dbReference>
<dbReference type="Proteomes" id="UP000663879">
    <property type="component" value="Unassembled WGS sequence"/>
</dbReference>
<dbReference type="InterPro" id="IPR013149">
    <property type="entry name" value="ADH-like_C"/>
</dbReference>
<dbReference type="PANTHER" id="PTHR43205:SF7">
    <property type="entry name" value="PROSTAGLANDIN REDUCTASE 1"/>
    <property type="match status" value="1"/>
</dbReference>
<evidence type="ECO:0000256" key="3">
    <source>
        <dbReference type="ARBA" id="ARBA00023002"/>
    </source>
</evidence>
<dbReference type="EC" id="1.3.1.48" evidence="2"/>
<evidence type="ECO:0000313" key="11">
    <source>
        <dbReference type="Proteomes" id="UP000663879"/>
    </source>
</evidence>
<feature type="domain" description="Alcohol dehydrogenase-like C-terminal" evidence="8">
    <location>
        <begin position="152"/>
        <end position="285"/>
    </location>
</feature>
<name>A0A814A3C8_9BILA</name>
<protein>
    <recommendedName>
        <fullName evidence="4">15-oxoprostaglandin 13-reductase</fullName>
        <ecNumber evidence="2">1.3.1.48</ecNumber>
    </recommendedName>
    <alternativeName>
        <fullName evidence="4">15-oxoprostaglandin 13-reductase</fullName>
    </alternativeName>
</protein>
<dbReference type="PANTHER" id="PTHR43205">
    <property type="entry name" value="PROSTAGLANDIN REDUCTASE"/>
    <property type="match status" value="1"/>
</dbReference>
<evidence type="ECO:0000256" key="2">
    <source>
        <dbReference type="ARBA" id="ARBA00011981"/>
    </source>
</evidence>
<dbReference type="InterPro" id="IPR041694">
    <property type="entry name" value="ADH_N_2"/>
</dbReference>
<dbReference type="Gene3D" id="3.90.180.10">
    <property type="entry name" value="Medium-chain alcohol dehydrogenases, catalytic domain"/>
    <property type="match status" value="1"/>
</dbReference>